<dbReference type="Pfam" id="PF03734">
    <property type="entry name" value="YkuD"/>
    <property type="match status" value="1"/>
</dbReference>
<keyword evidence="18" id="KW-1185">Reference proteome</keyword>
<keyword evidence="8" id="KW-0564">Palmitate</keyword>
<evidence type="ECO:0000256" key="1">
    <source>
        <dbReference type="ARBA" id="ARBA00004752"/>
    </source>
</evidence>
<keyword evidence="11 13" id="KW-0961">Cell wall biogenesis/degradation</keyword>
<keyword evidence="4 15" id="KW-0732">Signal</keyword>
<dbReference type="GO" id="GO:0005576">
    <property type="term" value="C:extracellular region"/>
    <property type="evidence" value="ECO:0007669"/>
    <property type="project" value="TreeGrafter"/>
</dbReference>
<keyword evidence="10" id="KW-0012">Acyltransferase</keyword>
<keyword evidence="2" id="KW-1003">Cell membrane</keyword>
<feature type="compositionally biased region" description="Low complexity" evidence="14">
    <location>
        <begin position="25"/>
        <end position="42"/>
    </location>
</feature>
<evidence type="ECO:0000256" key="12">
    <source>
        <dbReference type="ARBA" id="ARBA00060592"/>
    </source>
</evidence>
<gene>
    <name evidence="17" type="ORF">B0I33_103414</name>
</gene>
<comment type="caution">
    <text evidence="17">The sequence shown here is derived from an EMBL/GenBank/DDBJ whole genome shotgun (WGS) entry which is preliminary data.</text>
</comment>
<feature type="active site" description="Nucleophile" evidence="13">
    <location>
        <position position="344"/>
    </location>
</feature>
<dbReference type="SUPFAM" id="SSF141523">
    <property type="entry name" value="L,D-transpeptidase catalytic domain-like"/>
    <property type="match status" value="1"/>
</dbReference>
<dbReference type="GO" id="GO:0008360">
    <property type="term" value="P:regulation of cell shape"/>
    <property type="evidence" value="ECO:0007669"/>
    <property type="project" value="UniProtKB-UniRule"/>
</dbReference>
<evidence type="ECO:0000256" key="8">
    <source>
        <dbReference type="ARBA" id="ARBA00023139"/>
    </source>
</evidence>
<feature type="region of interest" description="Disordered" evidence="14">
    <location>
        <begin position="79"/>
        <end position="105"/>
    </location>
</feature>
<dbReference type="PROSITE" id="PS52029">
    <property type="entry name" value="LD_TPASE"/>
    <property type="match status" value="1"/>
</dbReference>
<evidence type="ECO:0000313" key="18">
    <source>
        <dbReference type="Proteomes" id="UP000238362"/>
    </source>
</evidence>
<evidence type="ECO:0000259" key="16">
    <source>
        <dbReference type="PROSITE" id="PS52029"/>
    </source>
</evidence>
<reference evidence="17 18" key="1">
    <citation type="submission" date="2018-03" db="EMBL/GenBank/DDBJ databases">
        <title>Genomic Encyclopedia of Type Strains, Phase III (KMG-III): the genomes of soil and plant-associated and newly described type strains.</title>
        <authorList>
            <person name="Whitman W."/>
        </authorList>
    </citation>
    <scope>NUCLEOTIDE SEQUENCE [LARGE SCALE GENOMIC DNA]</scope>
    <source>
        <strain evidence="17 18">CGMCC 4.7125</strain>
    </source>
</reference>
<feature type="region of interest" description="Disordered" evidence="14">
    <location>
        <begin position="25"/>
        <end position="47"/>
    </location>
</feature>
<keyword evidence="6 13" id="KW-0573">Peptidoglycan synthesis</keyword>
<organism evidence="17 18">
    <name type="scientific">Prauserella shujinwangii</name>
    <dbReference type="NCBI Taxonomy" id="1453103"/>
    <lineage>
        <taxon>Bacteria</taxon>
        <taxon>Bacillati</taxon>
        <taxon>Actinomycetota</taxon>
        <taxon>Actinomycetes</taxon>
        <taxon>Pseudonocardiales</taxon>
        <taxon>Pseudonocardiaceae</taxon>
        <taxon>Prauserella</taxon>
    </lineage>
</organism>
<evidence type="ECO:0000256" key="6">
    <source>
        <dbReference type="ARBA" id="ARBA00022984"/>
    </source>
</evidence>
<evidence type="ECO:0000256" key="2">
    <source>
        <dbReference type="ARBA" id="ARBA00022475"/>
    </source>
</evidence>
<dbReference type="GO" id="GO:0071555">
    <property type="term" value="P:cell wall organization"/>
    <property type="evidence" value="ECO:0007669"/>
    <property type="project" value="UniProtKB-UniRule"/>
</dbReference>
<evidence type="ECO:0000256" key="4">
    <source>
        <dbReference type="ARBA" id="ARBA00022729"/>
    </source>
</evidence>
<keyword evidence="5 13" id="KW-0133">Cell shape</keyword>
<feature type="chain" id="PRO_5039144464" evidence="15">
    <location>
        <begin position="21"/>
        <end position="397"/>
    </location>
</feature>
<dbReference type="AlphaFoldDB" id="A0A2T0LZ34"/>
<dbReference type="CDD" id="cd16913">
    <property type="entry name" value="YkuD_like"/>
    <property type="match status" value="1"/>
</dbReference>
<keyword evidence="3" id="KW-0808">Transferase</keyword>
<dbReference type="Gene3D" id="2.40.440.10">
    <property type="entry name" value="L,D-transpeptidase catalytic domain-like"/>
    <property type="match status" value="1"/>
</dbReference>
<dbReference type="GO" id="GO:0071972">
    <property type="term" value="F:peptidoglycan L,D-transpeptidase activity"/>
    <property type="evidence" value="ECO:0007669"/>
    <property type="project" value="TreeGrafter"/>
</dbReference>
<evidence type="ECO:0000256" key="13">
    <source>
        <dbReference type="PROSITE-ProRule" id="PRU01373"/>
    </source>
</evidence>
<comment type="pathway">
    <text evidence="1 13">Cell wall biogenesis; peptidoglycan biosynthesis.</text>
</comment>
<dbReference type="UniPathway" id="UPA00219"/>
<comment type="pathway">
    <text evidence="12">Glycan biosynthesis.</text>
</comment>
<dbReference type="CDD" id="cd13432">
    <property type="entry name" value="LDT_IgD_like_2"/>
    <property type="match status" value="1"/>
</dbReference>
<proteinExistence type="predicted"/>
<evidence type="ECO:0000256" key="11">
    <source>
        <dbReference type="ARBA" id="ARBA00023316"/>
    </source>
</evidence>
<dbReference type="GO" id="GO:0016746">
    <property type="term" value="F:acyltransferase activity"/>
    <property type="evidence" value="ECO:0007669"/>
    <property type="project" value="UniProtKB-KW"/>
</dbReference>
<dbReference type="Gene3D" id="2.60.40.3710">
    <property type="match status" value="1"/>
</dbReference>
<keyword evidence="9" id="KW-0449">Lipoprotein</keyword>
<sequence length="397" mass="42205">MTPRLGVRLAALLLAGGVLAGGCTSAASEAPAPKPAESTSSTTPPPEPAEIALSVKDGATGVAPGQRFTATVTNGTIESGSLVGADDTVVDGGKRPDGSGWTSTEPLGYGKTYTLKAKATGADGKRVTASSTFTTAVPDRQLSVSINVQDGETVGVGMPVIFTFSGSVPDRAAAEKALRIETRPDTKGAFHWFSDQQVIWRPKEYWRSGTKVTVEAEIYGKHFGQGTYGQQDEALDFTVGEKLIAIADGQSHQMKVLVNDKVVRTMPLSMGKPSSSTPNGHYTVMSEHVGYTMDSSTYGVPTDSADGYETWVQYAVRLSYSGIFYHSAPWSVGDQGHRNVSHGCLNLSTENAAWLMDRSKRGDIVTVRNGGAQVLEPTDGWSVWQMSWQEWRSGGSA</sequence>
<feature type="active site" description="Proton donor/acceptor" evidence="13">
    <location>
        <position position="326"/>
    </location>
</feature>
<evidence type="ECO:0000256" key="5">
    <source>
        <dbReference type="ARBA" id="ARBA00022960"/>
    </source>
</evidence>
<protein>
    <submittedName>
        <fullName evidence="17">Peptidoglycan transpeptidase (ErfK-YbiS-YhnG family)</fullName>
    </submittedName>
</protein>
<dbReference type="InterPro" id="IPR041280">
    <property type="entry name" value="Big_10"/>
</dbReference>
<dbReference type="Gene3D" id="2.60.40.3780">
    <property type="match status" value="1"/>
</dbReference>
<dbReference type="Proteomes" id="UP000238362">
    <property type="component" value="Unassembled WGS sequence"/>
</dbReference>
<dbReference type="InterPro" id="IPR050979">
    <property type="entry name" value="LD-transpeptidase"/>
</dbReference>
<dbReference type="FunFam" id="2.40.440.10:FF:000005">
    <property type="entry name" value="L,D-transpeptidase 2"/>
    <property type="match status" value="1"/>
</dbReference>
<evidence type="ECO:0000256" key="3">
    <source>
        <dbReference type="ARBA" id="ARBA00022679"/>
    </source>
</evidence>
<dbReference type="Pfam" id="PF17964">
    <property type="entry name" value="Big_10"/>
    <property type="match status" value="1"/>
</dbReference>
<feature type="domain" description="L,D-TPase catalytic" evidence="16">
    <location>
        <begin position="243"/>
        <end position="368"/>
    </location>
</feature>
<dbReference type="InterPro" id="IPR038063">
    <property type="entry name" value="Transpep_catalytic_dom"/>
</dbReference>
<evidence type="ECO:0000256" key="7">
    <source>
        <dbReference type="ARBA" id="ARBA00023136"/>
    </source>
</evidence>
<dbReference type="EMBL" id="PVNH01000003">
    <property type="protein sequence ID" value="PRX49378.1"/>
    <property type="molecule type" value="Genomic_DNA"/>
</dbReference>
<dbReference type="PANTHER" id="PTHR30582:SF2">
    <property type="entry name" value="L,D-TRANSPEPTIDASE YCIB-RELATED"/>
    <property type="match status" value="1"/>
</dbReference>
<feature type="signal peptide" evidence="15">
    <location>
        <begin position="1"/>
        <end position="20"/>
    </location>
</feature>
<evidence type="ECO:0000256" key="10">
    <source>
        <dbReference type="ARBA" id="ARBA00023315"/>
    </source>
</evidence>
<dbReference type="PANTHER" id="PTHR30582">
    <property type="entry name" value="L,D-TRANSPEPTIDASE"/>
    <property type="match status" value="1"/>
</dbReference>
<keyword evidence="7" id="KW-0472">Membrane</keyword>
<name>A0A2T0LZ34_9PSEU</name>
<dbReference type="PROSITE" id="PS51257">
    <property type="entry name" value="PROKAR_LIPOPROTEIN"/>
    <property type="match status" value="1"/>
</dbReference>
<evidence type="ECO:0000256" key="9">
    <source>
        <dbReference type="ARBA" id="ARBA00023288"/>
    </source>
</evidence>
<dbReference type="InterPro" id="IPR005490">
    <property type="entry name" value="LD_TPept_cat_dom"/>
</dbReference>
<dbReference type="GO" id="GO:0018104">
    <property type="term" value="P:peptidoglycan-protein cross-linking"/>
    <property type="evidence" value="ECO:0007669"/>
    <property type="project" value="TreeGrafter"/>
</dbReference>
<evidence type="ECO:0000256" key="14">
    <source>
        <dbReference type="SAM" id="MobiDB-lite"/>
    </source>
</evidence>
<evidence type="ECO:0000313" key="17">
    <source>
        <dbReference type="EMBL" id="PRX49378.1"/>
    </source>
</evidence>
<accession>A0A2T0LZ34</accession>
<evidence type="ECO:0000256" key="15">
    <source>
        <dbReference type="SAM" id="SignalP"/>
    </source>
</evidence>